<dbReference type="Proteomes" id="UP001211907">
    <property type="component" value="Unassembled WGS sequence"/>
</dbReference>
<feature type="signal peptide" evidence="4">
    <location>
        <begin position="1"/>
        <end position="19"/>
    </location>
</feature>
<keyword evidence="3" id="KW-0325">Glycoprotein</keyword>
<protein>
    <recommendedName>
        <fullName evidence="5">Glycosyltransferase 61 catalytic domain-containing protein</fullName>
    </recommendedName>
</protein>
<feature type="chain" id="PRO_5042087036" description="Glycosyltransferase 61 catalytic domain-containing protein" evidence="4">
    <location>
        <begin position="20"/>
        <end position="655"/>
    </location>
</feature>
<dbReference type="Pfam" id="PF04577">
    <property type="entry name" value="Glyco_transf_61"/>
    <property type="match status" value="1"/>
</dbReference>
<evidence type="ECO:0000313" key="6">
    <source>
        <dbReference type="EMBL" id="KAJ3130001.1"/>
    </source>
</evidence>
<reference evidence="6" key="1">
    <citation type="submission" date="2020-05" db="EMBL/GenBank/DDBJ databases">
        <title>Phylogenomic resolution of chytrid fungi.</title>
        <authorList>
            <person name="Stajich J.E."/>
            <person name="Amses K."/>
            <person name="Simmons R."/>
            <person name="Seto K."/>
            <person name="Myers J."/>
            <person name="Bonds A."/>
            <person name="Quandt C.A."/>
            <person name="Barry K."/>
            <person name="Liu P."/>
            <person name="Grigoriev I."/>
            <person name="Longcore J.E."/>
            <person name="James T.Y."/>
        </authorList>
    </citation>
    <scope>NUCLEOTIDE SEQUENCE</scope>
    <source>
        <strain evidence="6">JEL0513</strain>
    </source>
</reference>
<keyword evidence="2" id="KW-0808">Transferase</keyword>
<dbReference type="PANTHER" id="PTHR20961:SF150">
    <property type="entry name" value="GLYCOSYLTRANSFERASE FAMILY 61 PROTEIN"/>
    <property type="match status" value="1"/>
</dbReference>
<evidence type="ECO:0000256" key="2">
    <source>
        <dbReference type="ARBA" id="ARBA00022679"/>
    </source>
</evidence>
<accession>A0AAD5T4V1</accession>
<dbReference type="EMBL" id="JADGJH010000403">
    <property type="protein sequence ID" value="KAJ3130001.1"/>
    <property type="molecule type" value="Genomic_DNA"/>
</dbReference>
<dbReference type="SUPFAM" id="SSF48452">
    <property type="entry name" value="TPR-like"/>
    <property type="match status" value="1"/>
</dbReference>
<dbReference type="InterPro" id="IPR011990">
    <property type="entry name" value="TPR-like_helical_dom_sf"/>
</dbReference>
<proteinExistence type="predicted"/>
<dbReference type="Gene3D" id="1.25.40.10">
    <property type="entry name" value="Tetratricopeptide repeat domain"/>
    <property type="match status" value="1"/>
</dbReference>
<keyword evidence="4" id="KW-0732">Signal</keyword>
<evidence type="ECO:0000259" key="5">
    <source>
        <dbReference type="Pfam" id="PF04577"/>
    </source>
</evidence>
<organism evidence="6 7">
    <name type="scientific">Physocladia obscura</name>
    <dbReference type="NCBI Taxonomy" id="109957"/>
    <lineage>
        <taxon>Eukaryota</taxon>
        <taxon>Fungi</taxon>
        <taxon>Fungi incertae sedis</taxon>
        <taxon>Chytridiomycota</taxon>
        <taxon>Chytridiomycota incertae sedis</taxon>
        <taxon>Chytridiomycetes</taxon>
        <taxon>Chytridiales</taxon>
        <taxon>Chytriomycetaceae</taxon>
        <taxon>Physocladia</taxon>
    </lineage>
</organism>
<sequence>MKIVGAAVFTLLLFILVTAENNQDIMQRIKRLYDTAVADFEHGNFNQAIANFQTLKKVVPDWTDLYFHIAKAEMFNKRIDNAFRILDEAAIQFPTSADFHLEYCDLMASMLYHKNDFVHAQKFKADDEMVSICERAIHLDQKNPMGLRVLATLQTLLGNYAEAIVAFDRWIDEFSHGLPEKQVHETKSNLVEALVRNGNYERAFAIAKSLESEDPENPYHVHKIAYIRTIGWPIDDMAWTYTNRSLHMIVDSLAITNPEICPAGGKWRVALNFTQEAIDYPDRLSILSLNPESAHTVYGRLDDPEFVGKPLEKYPHKFIERDIHLVYMGNAFITGHGGIVHGNCTVYTGGHHVTIDMQSFAENNDARILTITDPVVKVIQHQTRNYYHWILEALPKLLLLKKHVLDLPENKNVKILVPEHGVVAFIDATLGMEEFRGLKERIIEYKLASISRYWFKAGLWQVDWIHDLDDEFGSLNRNIWGAYALKSRGIFPKIATRSDEAGSIVYVSRPNTVRGFPNESELLQYLYQRFGNRLAIHTGREPLLDQIAVFARARLVVGGHGAGLTNFVFTQNGAAMVMVPMDPHIEFCFGHIVAAMGGTHYVVSAIPGAHYYSTYSILSSQQIGLLGDTIQQAYEAVSQNDECLQQTEEKTNIEL</sequence>
<keyword evidence="7" id="KW-1185">Reference proteome</keyword>
<evidence type="ECO:0000313" key="7">
    <source>
        <dbReference type="Proteomes" id="UP001211907"/>
    </source>
</evidence>
<dbReference type="AlphaFoldDB" id="A0AAD5T4V1"/>
<dbReference type="InterPro" id="IPR049625">
    <property type="entry name" value="Glyco_transf_61_cat"/>
</dbReference>
<dbReference type="GO" id="GO:0016757">
    <property type="term" value="F:glycosyltransferase activity"/>
    <property type="evidence" value="ECO:0007669"/>
    <property type="project" value="UniProtKB-KW"/>
</dbReference>
<gene>
    <name evidence="6" type="ORF">HK100_008325</name>
</gene>
<evidence type="ECO:0000256" key="3">
    <source>
        <dbReference type="ARBA" id="ARBA00023180"/>
    </source>
</evidence>
<name>A0AAD5T4V1_9FUNG</name>
<dbReference type="PANTHER" id="PTHR20961">
    <property type="entry name" value="GLYCOSYLTRANSFERASE"/>
    <property type="match status" value="1"/>
</dbReference>
<feature type="domain" description="Glycosyltransferase 61 catalytic" evidence="5">
    <location>
        <begin position="386"/>
        <end position="577"/>
    </location>
</feature>
<keyword evidence="1" id="KW-0328">Glycosyltransferase</keyword>
<evidence type="ECO:0000256" key="1">
    <source>
        <dbReference type="ARBA" id="ARBA00022676"/>
    </source>
</evidence>
<comment type="caution">
    <text evidence="6">The sequence shown here is derived from an EMBL/GenBank/DDBJ whole genome shotgun (WGS) entry which is preliminary data.</text>
</comment>
<evidence type="ECO:0000256" key="4">
    <source>
        <dbReference type="SAM" id="SignalP"/>
    </source>
</evidence>
<dbReference type="InterPro" id="IPR007657">
    <property type="entry name" value="Glycosyltransferase_61"/>
</dbReference>